<evidence type="ECO:0000256" key="2">
    <source>
        <dbReference type="ARBA" id="ARBA00004613"/>
    </source>
</evidence>
<dbReference type="GO" id="GO:0005576">
    <property type="term" value="C:extracellular region"/>
    <property type="evidence" value="ECO:0000318"/>
    <property type="project" value="GO_Central"/>
</dbReference>
<reference evidence="17" key="1">
    <citation type="journal article" date="2016" name="Nat. Biotechnol.">
        <title>Sequencing wild and cultivated cassava and related species reveals extensive interspecific hybridization and genetic diversity.</title>
        <authorList>
            <person name="Bredeson J.V."/>
            <person name="Lyons J.B."/>
            <person name="Prochnik S.E."/>
            <person name="Wu G.A."/>
            <person name="Ha C.M."/>
            <person name="Edsinger-Gonzales E."/>
            <person name="Grimwood J."/>
            <person name="Schmutz J."/>
            <person name="Rabbi I.Y."/>
            <person name="Egesi C."/>
            <person name="Nauluvula P."/>
            <person name="Lebot V."/>
            <person name="Ndunguru J."/>
            <person name="Mkamilo G."/>
            <person name="Bart R.S."/>
            <person name="Setter T.L."/>
            <person name="Gleadow R.M."/>
            <person name="Kulakow P."/>
            <person name="Ferguson M.E."/>
            <person name="Rounsley S."/>
            <person name="Rokhsar D.S."/>
        </authorList>
    </citation>
    <scope>NUCLEOTIDE SEQUENCE [LARGE SCALE GENOMIC DNA]</scope>
    <source>
        <strain evidence="17">cv. AM560-2</strain>
    </source>
</reference>
<keyword evidence="11 13" id="KW-0326">Glycosidase</keyword>
<dbReference type="SUPFAM" id="SSF51445">
    <property type="entry name" value="(Trans)glycosidases"/>
    <property type="match status" value="1"/>
</dbReference>
<evidence type="ECO:0000256" key="13">
    <source>
        <dbReference type="RuleBase" id="RU000489"/>
    </source>
</evidence>
<dbReference type="OrthoDB" id="6020543at2759"/>
<protein>
    <recommendedName>
        <fullName evidence="4">chitinase</fullName>
        <ecNumber evidence="4">3.2.1.14</ecNumber>
    </recommendedName>
</protein>
<dbReference type="FunFam" id="3.20.20.80:FF:000015">
    <property type="entry name" value="Acidic endochitinase SE2"/>
    <property type="match status" value="1"/>
</dbReference>
<dbReference type="STRING" id="3983.A0A2C9VR76"/>
<sequence>MAYHYSQPLSLLVSLLDIALWEPSSGGGIAIYWGQNGNEGTLAETCASGNYQYVNIAFLSTFGNGQTPMLNLAGHCDPTSYGCTGLSIDITACQSRGIKVLLSLGGDVGSYSLSSADDANQVADYLWNNFLGGTSDSRPLGDAILDGIDFDIESGSGQYWDDLAKALSEFSQESNKVYLSAAPQCPFPDYYLDKAIHTGLFDYLWVQFYNNPPCQYNGDDVDNLLRAWNEWITVPAGHVFMGLPAAVGAAPSGGYIPSNVLIDQVLPVIKSSPKYGGVMLWNKFYDNGYSSAIKDAV</sequence>
<keyword evidence="9" id="KW-1015">Disulfide bond</keyword>
<dbReference type="GO" id="GO:0006032">
    <property type="term" value="P:chitin catabolic process"/>
    <property type="evidence" value="ECO:0007669"/>
    <property type="project" value="UniProtKB-KW"/>
</dbReference>
<feature type="signal peptide" evidence="14">
    <location>
        <begin position="1"/>
        <end position="26"/>
    </location>
</feature>
<dbReference type="CDD" id="cd02877">
    <property type="entry name" value="GH18_hevamine_XipI_class_III"/>
    <property type="match status" value="1"/>
</dbReference>
<feature type="chain" id="PRO_5012835854" description="chitinase" evidence="14">
    <location>
        <begin position="27"/>
        <end position="297"/>
    </location>
</feature>
<evidence type="ECO:0000256" key="10">
    <source>
        <dbReference type="ARBA" id="ARBA00023277"/>
    </source>
</evidence>
<evidence type="ECO:0000256" key="14">
    <source>
        <dbReference type="SAM" id="SignalP"/>
    </source>
</evidence>
<gene>
    <name evidence="16" type="ORF">MANES_06G155400v8</name>
</gene>
<dbReference type="PROSITE" id="PS51910">
    <property type="entry name" value="GH18_2"/>
    <property type="match status" value="1"/>
</dbReference>
<keyword evidence="10" id="KW-0119">Carbohydrate metabolism</keyword>
<keyword evidence="8" id="KW-0146">Chitin degradation</keyword>
<evidence type="ECO:0000256" key="12">
    <source>
        <dbReference type="ARBA" id="ARBA00023326"/>
    </source>
</evidence>
<dbReference type="GO" id="GO:0050832">
    <property type="term" value="P:defense response to fungus"/>
    <property type="evidence" value="ECO:0000318"/>
    <property type="project" value="GO_Central"/>
</dbReference>
<dbReference type="InterPro" id="IPR001223">
    <property type="entry name" value="Glyco_hydro18_cat"/>
</dbReference>
<evidence type="ECO:0000256" key="11">
    <source>
        <dbReference type="ARBA" id="ARBA00023295"/>
    </source>
</evidence>
<dbReference type="Gene3D" id="3.20.20.80">
    <property type="entry name" value="Glycosidases"/>
    <property type="match status" value="1"/>
</dbReference>
<keyword evidence="5" id="KW-0964">Secreted</keyword>
<evidence type="ECO:0000256" key="5">
    <source>
        <dbReference type="ARBA" id="ARBA00022525"/>
    </source>
</evidence>
<dbReference type="PANTHER" id="PTHR45708">
    <property type="entry name" value="ENDOCHITINASE"/>
    <property type="match status" value="1"/>
</dbReference>
<dbReference type="EC" id="3.2.1.14" evidence="4"/>
<dbReference type="PROSITE" id="PS01095">
    <property type="entry name" value="GH18_1"/>
    <property type="match status" value="1"/>
</dbReference>
<comment type="catalytic activity">
    <reaction evidence="1">
        <text>Random endo-hydrolysis of N-acetyl-beta-D-glucosaminide (1-&gt;4)-beta-linkages in chitin and chitodextrins.</text>
        <dbReference type="EC" id="3.2.1.14"/>
    </reaction>
</comment>
<dbReference type="AlphaFoldDB" id="A0A2C9VR76"/>
<evidence type="ECO:0000256" key="7">
    <source>
        <dbReference type="ARBA" id="ARBA00022801"/>
    </source>
</evidence>
<evidence type="ECO:0000256" key="6">
    <source>
        <dbReference type="ARBA" id="ARBA00022729"/>
    </source>
</evidence>
<dbReference type="InterPro" id="IPR017853">
    <property type="entry name" value="GH"/>
</dbReference>
<dbReference type="PANTHER" id="PTHR45708:SF22">
    <property type="entry name" value="ACIDIC ENDOCHITINASE"/>
    <property type="match status" value="1"/>
</dbReference>
<evidence type="ECO:0000256" key="9">
    <source>
        <dbReference type="ARBA" id="ARBA00023157"/>
    </source>
</evidence>
<dbReference type="Gramene" id="Manes.06G155400.1.v8.1">
    <property type="protein sequence ID" value="Manes.06G155400.1.v8.1.CDS.1"/>
    <property type="gene ID" value="Manes.06G155400.v8.1"/>
</dbReference>
<dbReference type="InterPro" id="IPR050542">
    <property type="entry name" value="Glycosyl_Hydrlase18_Chitinase"/>
</dbReference>
<name>A0A2C9VR76_MANES</name>
<feature type="domain" description="GH18" evidence="15">
    <location>
        <begin position="27"/>
        <end position="297"/>
    </location>
</feature>
<evidence type="ECO:0000313" key="16">
    <source>
        <dbReference type="EMBL" id="OAY48393.1"/>
    </source>
</evidence>
<keyword evidence="12" id="KW-0624">Polysaccharide degradation</keyword>
<evidence type="ECO:0000256" key="3">
    <source>
        <dbReference type="ARBA" id="ARBA00009121"/>
    </source>
</evidence>
<keyword evidence="6 14" id="KW-0732">Signal</keyword>
<dbReference type="GO" id="GO:0008843">
    <property type="term" value="F:endochitinase activity"/>
    <property type="evidence" value="ECO:0007669"/>
    <property type="project" value="UniProtKB-EC"/>
</dbReference>
<evidence type="ECO:0000256" key="1">
    <source>
        <dbReference type="ARBA" id="ARBA00000822"/>
    </source>
</evidence>
<proteinExistence type="inferred from homology"/>
<dbReference type="OMA" id="EVANFIW"/>
<accession>A0A2C9VR76</accession>
<dbReference type="InterPro" id="IPR045321">
    <property type="entry name" value="Cts1-like"/>
</dbReference>
<dbReference type="Pfam" id="PF00704">
    <property type="entry name" value="Glyco_hydro_18"/>
    <property type="match status" value="1"/>
</dbReference>
<keyword evidence="17" id="KW-1185">Reference proteome</keyword>
<dbReference type="InterPro" id="IPR001579">
    <property type="entry name" value="Glyco_hydro_18_chit_AS"/>
</dbReference>
<dbReference type="GO" id="GO:0000272">
    <property type="term" value="P:polysaccharide catabolic process"/>
    <property type="evidence" value="ECO:0007669"/>
    <property type="project" value="UniProtKB-KW"/>
</dbReference>
<dbReference type="Proteomes" id="UP000091857">
    <property type="component" value="Chromosome 6"/>
</dbReference>
<comment type="similarity">
    <text evidence="3">Belongs to the glycosyl hydrolase 18 family. Chitinase class II subfamily.</text>
</comment>
<organism evidence="16 17">
    <name type="scientific">Manihot esculenta</name>
    <name type="common">Cassava</name>
    <name type="synonym">Jatropha manihot</name>
    <dbReference type="NCBI Taxonomy" id="3983"/>
    <lineage>
        <taxon>Eukaryota</taxon>
        <taxon>Viridiplantae</taxon>
        <taxon>Streptophyta</taxon>
        <taxon>Embryophyta</taxon>
        <taxon>Tracheophyta</taxon>
        <taxon>Spermatophyta</taxon>
        <taxon>Magnoliopsida</taxon>
        <taxon>eudicotyledons</taxon>
        <taxon>Gunneridae</taxon>
        <taxon>Pentapetalae</taxon>
        <taxon>rosids</taxon>
        <taxon>fabids</taxon>
        <taxon>Malpighiales</taxon>
        <taxon>Euphorbiaceae</taxon>
        <taxon>Crotonoideae</taxon>
        <taxon>Manihoteae</taxon>
        <taxon>Manihot</taxon>
    </lineage>
</organism>
<comment type="caution">
    <text evidence="16">The sequence shown here is derived from an EMBL/GenBank/DDBJ whole genome shotgun (WGS) entry which is preliminary data.</text>
</comment>
<comment type="subcellular location">
    <subcellularLocation>
        <location evidence="2">Secreted</location>
    </subcellularLocation>
</comment>
<keyword evidence="7 13" id="KW-0378">Hydrolase</keyword>
<evidence type="ECO:0000259" key="15">
    <source>
        <dbReference type="PROSITE" id="PS51910"/>
    </source>
</evidence>
<dbReference type="EMBL" id="CM004392">
    <property type="protein sequence ID" value="OAY48393.1"/>
    <property type="molecule type" value="Genomic_DNA"/>
</dbReference>
<evidence type="ECO:0000256" key="8">
    <source>
        <dbReference type="ARBA" id="ARBA00023024"/>
    </source>
</evidence>
<evidence type="ECO:0000313" key="17">
    <source>
        <dbReference type="Proteomes" id="UP000091857"/>
    </source>
</evidence>
<evidence type="ECO:0000256" key="4">
    <source>
        <dbReference type="ARBA" id="ARBA00012729"/>
    </source>
</evidence>